<dbReference type="InterPro" id="IPR007387">
    <property type="entry name" value="TRAP_DctQ"/>
</dbReference>
<evidence type="ECO:0000256" key="8">
    <source>
        <dbReference type="ARBA" id="ARBA00038436"/>
    </source>
</evidence>
<keyword evidence="4 9" id="KW-0997">Cell inner membrane</keyword>
<dbReference type="InterPro" id="IPR055348">
    <property type="entry name" value="DctQ"/>
</dbReference>
<keyword evidence="7 9" id="KW-0472">Membrane</keyword>
<organism evidence="11 12">
    <name type="scientific">Fulvimarina endophytica</name>
    <dbReference type="NCBI Taxonomy" id="2293836"/>
    <lineage>
        <taxon>Bacteria</taxon>
        <taxon>Pseudomonadati</taxon>
        <taxon>Pseudomonadota</taxon>
        <taxon>Alphaproteobacteria</taxon>
        <taxon>Hyphomicrobiales</taxon>
        <taxon>Aurantimonadaceae</taxon>
        <taxon>Fulvimarina</taxon>
    </lineage>
</organism>
<evidence type="ECO:0000256" key="3">
    <source>
        <dbReference type="ARBA" id="ARBA00022475"/>
    </source>
</evidence>
<dbReference type="RefSeq" id="WP_116682970.1">
    <property type="nucleotide sequence ID" value="NZ_QURL01000003.1"/>
</dbReference>
<evidence type="ECO:0000256" key="5">
    <source>
        <dbReference type="ARBA" id="ARBA00022692"/>
    </source>
</evidence>
<dbReference type="Proteomes" id="UP000264310">
    <property type="component" value="Unassembled WGS sequence"/>
</dbReference>
<evidence type="ECO:0000256" key="1">
    <source>
        <dbReference type="ARBA" id="ARBA00004429"/>
    </source>
</evidence>
<comment type="function">
    <text evidence="9">Part of the tripartite ATP-independent periplasmic (TRAP) transport system.</text>
</comment>
<feature type="transmembrane region" description="Helical" evidence="9">
    <location>
        <begin position="126"/>
        <end position="147"/>
    </location>
</feature>
<dbReference type="AlphaFoldDB" id="A0A371X5P6"/>
<feature type="transmembrane region" description="Helical" evidence="9">
    <location>
        <begin position="50"/>
        <end position="68"/>
    </location>
</feature>
<name>A0A371X5P6_9HYPH</name>
<accession>A0A371X5P6</accession>
<dbReference type="PANTHER" id="PTHR35011">
    <property type="entry name" value="2,3-DIKETO-L-GULONATE TRAP TRANSPORTER SMALL PERMEASE PROTEIN YIAM"/>
    <property type="match status" value="1"/>
</dbReference>
<dbReference type="GO" id="GO:0022857">
    <property type="term" value="F:transmembrane transporter activity"/>
    <property type="evidence" value="ECO:0007669"/>
    <property type="project" value="UniProtKB-UniRule"/>
</dbReference>
<reference evidence="11 12" key="1">
    <citation type="submission" date="2018-08" db="EMBL/GenBank/DDBJ databases">
        <title>Fulvimarina sp. 85, whole genome shotgun sequence.</title>
        <authorList>
            <person name="Tuo L."/>
        </authorList>
    </citation>
    <scope>NUCLEOTIDE SEQUENCE [LARGE SCALE GENOMIC DNA]</scope>
    <source>
        <strain evidence="11 12">85</strain>
    </source>
</reference>
<evidence type="ECO:0000256" key="9">
    <source>
        <dbReference type="RuleBase" id="RU369079"/>
    </source>
</evidence>
<protein>
    <recommendedName>
        <fullName evidence="9">TRAP transporter small permease protein</fullName>
    </recommendedName>
</protein>
<evidence type="ECO:0000256" key="4">
    <source>
        <dbReference type="ARBA" id="ARBA00022519"/>
    </source>
</evidence>
<comment type="subunit">
    <text evidence="9">The complex comprises the extracytoplasmic solute receptor protein and the two transmembrane proteins.</text>
</comment>
<keyword evidence="12" id="KW-1185">Reference proteome</keyword>
<evidence type="ECO:0000256" key="6">
    <source>
        <dbReference type="ARBA" id="ARBA00022989"/>
    </source>
</evidence>
<dbReference type="EMBL" id="QURL01000003">
    <property type="protein sequence ID" value="RFC64552.1"/>
    <property type="molecule type" value="Genomic_DNA"/>
</dbReference>
<evidence type="ECO:0000259" key="10">
    <source>
        <dbReference type="Pfam" id="PF04290"/>
    </source>
</evidence>
<keyword evidence="5 9" id="KW-0812">Transmembrane</keyword>
<proteinExistence type="inferred from homology"/>
<evidence type="ECO:0000256" key="7">
    <source>
        <dbReference type="ARBA" id="ARBA00023136"/>
    </source>
</evidence>
<keyword evidence="2 9" id="KW-0813">Transport</keyword>
<gene>
    <name evidence="11" type="ORF">DYI37_07955</name>
</gene>
<keyword evidence="3" id="KW-1003">Cell membrane</keyword>
<feature type="domain" description="Tripartite ATP-independent periplasmic transporters DctQ component" evidence="10">
    <location>
        <begin position="27"/>
        <end position="157"/>
    </location>
</feature>
<evidence type="ECO:0000313" key="11">
    <source>
        <dbReference type="EMBL" id="RFC64552.1"/>
    </source>
</evidence>
<comment type="caution">
    <text evidence="11">The sequence shown here is derived from an EMBL/GenBank/DDBJ whole genome shotgun (WGS) entry which is preliminary data.</text>
</comment>
<evidence type="ECO:0000256" key="2">
    <source>
        <dbReference type="ARBA" id="ARBA00022448"/>
    </source>
</evidence>
<keyword evidence="6 9" id="KW-1133">Transmembrane helix</keyword>
<dbReference type="OrthoDB" id="7159137at2"/>
<dbReference type="Pfam" id="PF04290">
    <property type="entry name" value="DctQ"/>
    <property type="match status" value="1"/>
</dbReference>
<feature type="transmembrane region" description="Helical" evidence="9">
    <location>
        <begin position="88"/>
        <end position="114"/>
    </location>
</feature>
<dbReference type="GO" id="GO:0015740">
    <property type="term" value="P:C4-dicarboxylate transport"/>
    <property type="evidence" value="ECO:0007669"/>
    <property type="project" value="TreeGrafter"/>
</dbReference>
<dbReference type="PANTHER" id="PTHR35011:SF10">
    <property type="entry name" value="TRAP TRANSPORTER SMALL PERMEASE PROTEIN"/>
    <property type="match status" value="1"/>
</dbReference>
<dbReference type="GO" id="GO:0005886">
    <property type="term" value="C:plasma membrane"/>
    <property type="evidence" value="ECO:0007669"/>
    <property type="project" value="UniProtKB-SubCell"/>
</dbReference>
<sequence>MRGFIAVSSAISKALGFVSALLLASAVLSVAHMVFVRYFLGQSTVWQTEYTIYAIVCATFLGAPWTLLVRGHVNVDLLQIASPPKLRLVLQVLSGLASLLFAGLLAYATSFYLMETWEYGWRSETVWAVPLWIPTLPMAAGFIMLSVQYVAEILRLFLDGPDVPESPLADQTELFSETTKTAEASR</sequence>
<evidence type="ECO:0000313" key="12">
    <source>
        <dbReference type="Proteomes" id="UP000264310"/>
    </source>
</evidence>
<comment type="subcellular location">
    <subcellularLocation>
        <location evidence="1 9">Cell inner membrane</location>
        <topology evidence="1 9">Multi-pass membrane protein</topology>
    </subcellularLocation>
</comment>
<comment type="similarity">
    <text evidence="8 9">Belongs to the TRAP transporter small permease family.</text>
</comment>
<comment type="caution">
    <text evidence="9">Lacks conserved residue(s) required for the propagation of feature annotation.</text>
</comment>